<dbReference type="AlphaFoldDB" id="A0A543J270"/>
<feature type="region of interest" description="Disordered" evidence="1">
    <location>
        <begin position="47"/>
        <end position="85"/>
    </location>
</feature>
<evidence type="ECO:0000256" key="1">
    <source>
        <dbReference type="SAM" id="MobiDB-lite"/>
    </source>
</evidence>
<sequence>MLRRTVAGRPPHPGSRTRPVRTRLRWTALAATAALLAAGCAADEEETFVPGDGPAPGATATGDAAPKASAGPSTPAGSGPRVERVRSAPGMEVVVEWPGGLSAEHAAMVRAYRDYVTKIWGAIATSGKDRSYLETLEEPARFHGYAWVRAYAEGAMAAKGTVRLYGLRVASVQGTGAEVDACIDRSGVRVTDAATGRALADQPDWTRPGQAVHFQAAGVRRGEDGVWRVTVLHYAEQPDERAKGCLR</sequence>
<reference evidence="2 3" key="1">
    <citation type="submission" date="2019-06" db="EMBL/GenBank/DDBJ databases">
        <title>Sequencing the genomes of 1000 actinobacteria strains.</title>
        <authorList>
            <person name="Klenk H.-P."/>
        </authorList>
    </citation>
    <scope>NUCLEOTIDE SEQUENCE [LARGE SCALE GENOMIC DNA]</scope>
    <source>
        <strain evidence="2 3">DSM 43186</strain>
    </source>
</reference>
<comment type="caution">
    <text evidence="2">The sequence shown here is derived from an EMBL/GenBank/DDBJ whole genome shotgun (WGS) entry which is preliminary data.</text>
</comment>
<keyword evidence="3" id="KW-1185">Reference proteome</keyword>
<organism evidence="2 3">
    <name type="scientific">Thermopolyspora flexuosa</name>
    <dbReference type="NCBI Taxonomy" id="103836"/>
    <lineage>
        <taxon>Bacteria</taxon>
        <taxon>Bacillati</taxon>
        <taxon>Actinomycetota</taxon>
        <taxon>Actinomycetes</taxon>
        <taxon>Streptosporangiales</taxon>
        <taxon>Streptosporangiaceae</taxon>
        <taxon>Thermopolyspora</taxon>
    </lineage>
</organism>
<feature type="compositionally biased region" description="Low complexity" evidence="1">
    <location>
        <begin position="50"/>
        <end position="71"/>
    </location>
</feature>
<proteinExistence type="predicted"/>
<dbReference type="EMBL" id="VFPQ01000001">
    <property type="protein sequence ID" value="TQM76911.1"/>
    <property type="molecule type" value="Genomic_DNA"/>
</dbReference>
<accession>A0A543J270</accession>
<evidence type="ECO:0000313" key="3">
    <source>
        <dbReference type="Proteomes" id="UP000319213"/>
    </source>
</evidence>
<name>A0A543J270_9ACTN</name>
<dbReference type="OrthoDB" id="3535961at2"/>
<gene>
    <name evidence="2" type="ORF">FHX40_3662</name>
</gene>
<protein>
    <submittedName>
        <fullName evidence="2">Uncharacterized protein</fullName>
    </submittedName>
</protein>
<evidence type="ECO:0000313" key="2">
    <source>
        <dbReference type="EMBL" id="TQM76911.1"/>
    </source>
</evidence>
<dbReference type="Proteomes" id="UP000319213">
    <property type="component" value="Unassembled WGS sequence"/>
</dbReference>
<feature type="region of interest" description="Disordered" evidence="1">
    <location>
        <begin position="1"/>
        <end position="22"/>
    </location>
</feature>